<dbReference type="OrthoDB" id="9798200at2"/>
<dbReference type="AlphaFoldDB" id="A0A4P7VS96"/>
<organism evidence="1 2">
    <name type="scientific">Muribaculum gordoncarteri</name>
    <dbReference type="NCBI Taxonomy" id="2530390"/>
    <lineage>
        <taxon>Bacteria</taxon>
        <taxon>Pseudomonadati</taxon>
        <taxon>Bacteroidota</taxon>
        <taxon>Bacteroidia</taxon>
        <taxon>Bacteroidales</taxon>
        <taxon>Muribaculaceae</taxon>
        <taxon>Muribaculum</taxon>
    </lineage>
</organism>
<dbReference type="KEGG" id="mgod:E7746_12280"/>
<dbReference type="InterPro" id="IPR045738">
    <property type="entry name" value="DUF6088"/>
</dbReference>
<sequence>MQSIEDRIITSISKRGRGTIVSPLDYAGYGDSKAVQKAFERLAVSQKLIRVARGIYCYPKIDKALGLGVLYPTFEEIAAAIARRDKAKIVPTGIYALNKLGLSTQLPMNVVYLTDGSSRKVKLDGERGIQFKHTAKKNLAFQNDFAMLLTFALREIGENNLTAEQLAHVQELIKSVPIETIKKDFALIPAWIRKIILASYE</sequence>
<keyword evidence="2" id="KW-1185">Reference proteome</keyword>
<evidence type="ECO:0000313" key="2">
    <source>
        <dbReference type="Proteomes" id="UP000297031"/>
    </source>
</evidence>
<protein>
    <recommendedName>
        <fullName evidence="3">Type IV toxin-antitoxin system AbiEi family antitoxin domain-containing protein</fullName>
    </recommendedName>
</protein>
<accession>A0A4P7VS96</accession>
<name>A0A4P7VS96_9BACT</name>
<evidence type="ECO:0008006" key="3">
    <source>
        <dbReference type="Google" id="ProtNLM"/>
    </source>
</evidence>
<evidence type="ECO:0000313" key="1">
    <source>
        <dbReference type="EMBL" id="QCD37105.1"/>
    </source>
</evidence>
<gene>
    <name evidence="1" type="ORF">E7746_12280</name>
</gene>
<reference evidence="1 2" key="1">
    <citation type="submission" date="2019-02" db="EMBL/GenBank/DDBJ databases">
        <title>Isolation and identification of novel species under the genus Muribaculum.</title>
        <authorList>
            <person name="Miyake S."/>
            <person name="Ding Y."/>
            <person name="Low A."/>
            <person name="Soh M."/>
            <person name="Seedorf H."/>
        </authorList>
    </citation>
    <scope>NUCLEOTIDE SEQUENCE [LARGE SCALE GENOMIC DNA]</scope>
    <source>
        <strain evidence="1 2">TLL-A4</strain>
    </source>
</reference>
<proteinExistence type="predicted"/>
<dbReference type="EMBL" id="CP039393">
    <property type="protein sequence ID" value="QCD37105.1"/>
    <property type="molecule type" value="Genomic_DNA"/>
</dbReference>
<dbReference type="Proteomes" id="UP000297031">
    <property type="component" value="Chromosome"/>
</dbReference>
<dbReference type="Pfam" id="PF19570">
    <property type="entry name" value="DUF6088"/>
    <property type="match status" value="1"/>
</dbReference>